<evidence type="ECO:0000313" key="3">
    <source>
        <dbReference type="Proteomes" id="UP001324993"/>
    </source>
</evidence>
<accession>A0ABZ0RDG9</accession>
<dbReference type="Proteomes" id="UP001324993">
    <property type="component" value="Chromosome"/>
</dbReference>
<feature type="domain" description="Nudix hydrolase" evidence="1">
    <location>
        <begin position="15"/>
        <end position="147"/>
    </location>
</feature>
<evidence type="ECO:0000259" key="1">
    <source>
        <dbReference type="PROSITE" id="PS51462"/>
    </source>
</evidence>
<dbReference type="InterPro" id="IPR036388">
    <property type="entry name" value="WH-like_DNA-bd_sf"/>
</dbReference>
<dbReference type="Gene3D" id="3.90.79.10">
    <property type="entry name" value="Nucleoside Triphosphate Pyrophosphohydrolase"/>
    <property type="match status" value="1"/>
</dbReference>
<dbReference type="InterPro" id="IPR000086">
    <property type="entry name" value="NUDIX_hydrolase_dom"/>
</dbReference>
<name>A0ABZ0RDG9_9BACT</name>
<dbReference type="InterPro" id="IPR054105">
    <property type="entry name" value="WHD_NrtR"/>
</dbReference>
<dbReference type="RefSeq" id="WP_319830958.1">
    <property type="nucleotide sequence ID" value="NZ_CP138858.1"/>
</dbReference>
<dbReference type="Pfam" id="PF21906">
    <property type="entry name" value="WHD_NrtR"/>
    <property type="match status" value="1"/>
</dbReference>
<gene>
    <name evidence="2" type="ORF">SH580_11165</name>
</gene>
<dbReference type="SUPFAM" id="SSF55811">
    <property type="entry name" value="Nudix"/>
    <property type="match status" value="1"/>
</dbReference>
<dbReference type="Pfam" id="PF00293">
    <property type="entry name" value="NUDIX"/>
    <property type="match status" value="1"/>
</dbReference>
<protein>
    <submittedName>
        <fullName evidence="2">NUDIX domain-containing protein</fullName>
    </submittedName>
</protein>
<dbReference type="InterPro" id="IPR036390">
    <property type="entry name" value="WH_DNA-bd_sf"/>
</dbReference>
<dbReference type="PANTHER" id="PTHR43736">
    <property type="entry name" value="ADP-RIBOSE PYROPHOSPHATASE"/>
    <property type="match status" value="1"/>
</dbReference>
<dbReference type="Gene3D" id="1.10.10.10">
    <property type="entry name" value="Winged helix-like DNA-binding domain superfamily/Winged helix DNA-binding domain"/>
    <property type="match status" value="1"/>
</dbReference>
<sequence length="245" mass="27789">MPPSRKAARPTELSSFIVSVDSVIFAYMNQAVYIPLIMRAVEPFQDCWSLPGGPILEKETPESACLRKLEEDMGLKVEYLEQLYTFGAPDRDPRKRAFSISYFALIAESEEPLSWGQDSRTAQWFHIDQLPEVGWAFDHQQIVQMAIKRLRAKLSYEPIGLSLLAEEFSLSELKRIYDVILGTELDRRNFQKKLKSTGLLIPTALFPVPVVNRASCIASTKRVISSSRRRGSPSGFERVLFLSSL</sequence>
<dbReference type="SUPFAM" id="SSF46785">
    <property type="entry name" value="Winged helix' DNA-binding domain"/>
    <property type="match status" value="1"/>
</dbReference>
<organism evidence="2 3">
    <name type="scientific">Coraliomargarita algicola</name>
    <dbReference type="NCBI Taxonomy" id="3092156"/>
    <lineage>
        <taxon>Bacteria</taxon>
        <taxon>Pseudomonadati</taxon>
        <taxon>Verrucomicrobiota</taxon>
        <taxon>Opitutia</taxon>
        <taxon>Puniceicoccales</taxon>
        <taxon>Coraliomargaritaceae</taxon>
        <taxon>Coraliomargarita</taxon>
    </lineage>
</organism>
<dbReference type="PANTHER" id="PTHR43736:SF4">
    <property type="entry name" value="SLR1690 PROTEIN"/>
    <property type="match status" value="1"/>
</dbReference>
<dbReference type="EMBL" id="CP138858">
    <property type="protein sequence ID" value="WPJ93992.1"/>
    <property type="molecule type" value="Genomic_DNA"/>
</dbReference>
<reference evidence="2 3" key="1">
    <citation type="submission" date="2023-11" db="EMBL/GenBank/DDBJ databases">
        <title>Coraliomargarita sp. nov., isolated from marine algae.</title>
        <authorList>
            <person name="Lee J.K."/>
            <person name="Baek J.H."/>
            <person name="Kim J.M."/>
            <person name="Choi D.G."/>
            <person name="Jeon C.O."/>
        </authorList>
    </citation>
    <scope>NUCLEOTIDE SEQUENCE [LARGE SCALE GENOMIC DNA]</scope>
    <source>
        <strain evidence="2 3">J2-16</strain>
    </source>
</reference>
<evidence type="ECO:0000313" key="2">
    <source>
        <dbReference type="EMBL" id="WPJ93992.1"/>
    </source>
</evidence>
<dbReference type="PROSITE" id="PS51462">
    <property type="entry name" value="NUDIX"/>
    <property type="match status" value="1"/>
</dbReference>
<proteinExistence type="predicted"/>
<keyword evidence="3" id="KW-1185">Reference proteome</keyword>
<dbReference type="InterPro" id="IPR015797">
    <property type="entry name" value="NUDIX_hydrolase-like_dom_sf"/>
</dbReference>
<dbReference type="CDD" id="cd18873">
    <property type="entry name" value="NUDIX_NadM_like"/>
    <property type="match status" value="1"/>
</dbReference>